<organism evidence="1 2">
    <name type="scientific">Pseudomonas fluorescens</name>
    <dbReference type="NCBI Taxonomy" id="294"/>
    <lineage>
        <taxon>Bacteria</taxon>
        <taxon>Pseudomonadati</taxon>
        <taxon>Pseudomonadota</taxon>
        <taxon>Gammaproteobacteria</taxon>
        <taxon>Pseudomonadales</taxon>
        <taxon>Pseudomonadaceae</taxon>
        <taxon>Pseudomonas</taxon>
    </lineage>
</organism>
<gene>
    <name evidence="1" type="ORF">DOZ80_02755</name>
</gene>
<protein>
    <submittedName>
        <fullName evidence="1">Asp/Glu racemase</fullName>
    </submittedName>
</protein>
<dbReference type="PANTHER" id="PTHR40267">
    <property type="entry name" value="BLR3294 PROTEIN"/>
    <property type="match status" value="1"/>
</dbReference>
<proteinExistence type="predicted"/>
<dbReference type="InterPro" id="IPR053714">
    <property type="entry name" value="Iso_Racemase_Enz_sf"/>
</dbReference>
<reference evidence="1 2" key="1">
    <citation type="submission" date="2018-06" db="EMBL/GenBank/DDBJ databases">
        <authorList>
            <person name="Zhirakovskaya E."/>
        </authorList>
    </citation>
    <scope>NUCLEOTIDE SEQUENCE [LARGE SCALE GENOMIC DNA]</scope>
    <source>
        <strain evidence="1 2">LY3</strain>
    </source>
</reference>
<dbReference type="Pfam" id="PF17645">
    <property type="entry name" value="Amdase"/>
    <property type="match status" value="1"/>
</dbReference>
<sequence length="211" mass="21999">MGQAAGVDIFTTRIPLDMPLTPANLARLADGIAGAMERLLPEEALDAVVFGCTSGSAVIGADNVASRIHSVRPGVAVTNPATAAVAALAHLKAERLAFVAPYTADVAEQTADVFRNAGITITDARCLGLLTDAQIAVPGPEHYRDVLADMDITDAQAIFLSCTTSRALDSIEDLEQVTGLPVVTSNQASFWHALQLLGLTYAVPGFGRLMA</sequence>
<dbReference type="PIRSF" id="PIRSF015736">
    <property type="entry name" value="MI"/>
    <property type="match status" value="1"/>
</dbReference>
<comment type="caution">
    <text evidence="1">The sequence shown here is derived from an EMBL/GenBank/DDBJ whole genome shotgun (WGS) entry which is preliminary data.</text>
</comment>
<evidence type="ECO:0000313" key="1">
    <source>
        <dbReference type="EMBL" id="RAI72478.1"/>
    </source>
</evidence>
<accession>A0A327NIV1</accession>
<dbReference type="EMBL" id="QLIN01000001">
    <property type="protein sequence ID" value="RAI72478.1"/>
    <property type="molecule type" value="Genomic_DNA"/>
</dbReference>
<dbReference type="InterPro" id="IPR026286">
    <property type="entry name" value="MaiA/AMDase"/>
</dbReference>
<dbReference type="AlphaFoldDB" id="A0A327NIV1"/>
<dbReference type="PANTHER" id="PTHR40267:SF1">
    <property type="entry name" value="BLR3294 PROTEIN"/>
    <property type="match status" value="1"/>
</dbReference>
<name>A0A327NIV1_PSEFL</name>
<dbReference type="Gene3D" id="3.40.50.12500">
    <property type="match status" value="1"/>
</dbReference>
<evidence type="ECO:0000313" key="2">
    <source>
        <dbReference type="Proteomes" id="UP000249493"/>
    </source>
</evidence>
<dbReference type="Proteomes" id="UP000249493">
    <property type="component" value="Unassembled WGS sequence"/>
</dbReference>